<dbReference type="GO" id="GO:0000727">
    <property type="term" value="P:double-strand break repair via break-induced replication"/>
    <property type="evidence" value="ECO:0000318"/>
    <property type="project" value="GO_Central"/>
</dbReference>
<reference evidence="10" key="4">
    <citation type="journal article" date="2018" name="Nat. Plants">
        <title>Whole-genome landscape of Medicago truncatula symbiotic genes.</title>
        <authorList>
            <person name="Pecrix Y."/>
            <person name="Gamas P."/>
            <person name="Carrere S."/>
        </authorList>
    </citation>
    <scope>NUCLEOTIDE SEQUENCE</scope>
    <source>
        <tissue evidence="10">Leaves</tissue>
    </source>
</reference>
<keyword evidence="5 9" id="KW-0418">Kinase</keyword>
<organism evidence="9 12">
    <name type="scientific">Medicago truncatula</name>
    <name type="common">Barrel medic</name>
    <name type="synonym">Medicago tribuloides</name>
    <dbReference type="NCBI Taxonomy" id="3880"/>
    <lineage>
        <taxon>Eukaryota</taxon>
        <taxon>Viridiplantae</taxon>
        <taxon>Streptophyta</taxon>
        <taxon>Embryophyta</taxon>
        <taxon>Tracheophyta</taxon>
        <taxon>Spermatophyta</taxon>
        <taxon>Magnoliopsida</taxon>
        <taxon>eudicotyledons</taxon>
        <taxon>Gunneridae</taxon>
        <taxon>Pentapetalae</taxon>
        <taxon>rosids</taxon>
        <taxon>fabids</taxon>
        <taxon>Fabales</taxon>
        <taxon>Fabaceae</taxon>
        <taxon>Papilionoideae</taxon>
        <taxon>50 kb inversion clade</taxon>
        <taxon>NPAAA clade</taxon>
        <taxon>Hologalegina</taxon>
        <taxon>IRL clade</taxon>
        <taxon>Trifolieae</taxon>
        <taxon>Medicago</taxon>
    </lineage>
</organism>
<dbReference type="InterPro" id="IPR011009">
    <property type="entry name" value="Kinase-like_dom_sf"/>
</dbReference>
<dbReference type="FunFam" id="1.10.510.10:FF:001893">
    <property type="entry name" value="Probable serine/threonine-protein kinase DDB_G0291918"/>
    <property type="match status" value="1"/>
</dbReference>
<gene>
    <name evidence="11" type="primary">25500077</name>
    <name evidence="9" type="ordered locus">MTR_8g007150</name>
    <name evidence="10" type="ORF">MtrunA17_Chr8g0335661</name>
</gene>
<dbReference type="EnsemblPlants" id="KEH17876">
    <property type="protein sequence ID" value="KEH17876"/>
    <property type="gene ID" value="MTR_8g007150"/>
</dbReference>
<dbReference type="InterPro" id="IPR000719">
    <property type="entry name" value="Prot_kinase_dom"/>
</dbReference>
<dbReference type="Gramene" id="rna44625">
    <property type="protein sequence ID" value="RHN38666.1"/>
    <property type="gene ID" value="gene44625"/>
</dbReference>
<keyword evidence="3 10" id="KW-0808">Transferase</keyword>
<dbReference type="FunFam" id="1.10.510.10:FF:001725">
    <property type="entry name" value="Kinase like protein"/>
    <property type="match status" value="1"/>
</dbReference>
<dbReference type="PROSITE" id="PS50011">
    <property type="entry name" value="PROTEIN_KINASE_DOM"/>
    <property type="match status" value="1"/>
</dbReference>
<dbReference type="PANTHER" id="PTHR44167:SF23">
    <property type="entry name" value="CDC7 KINASE, ISOFORM A-RELATED"/>
    <property type="match status" value="1"/>
</dbReference>
<evidence type="ECO:0000313" key="11">
    <source>
        <dbReference type="EnsemblPlants" id="KEH17876"/>
    </source>
</evidence>
<feature type="compositionally biased region" description="Basic and acidic residues" evidence="7">
    <location>
        <begin position="539"/>
        <end position="548"/>
    </location>
</feature>
<dbReference type="Pfam" id="PF00069">
    <property type="entry name" value="Pkinase"/>
    <property type="match status" value="2"/>
</dbReference>
<evidence type="ECO:0000256" key="1">
    <source>
        <dbReference type="ARBA" id="ARBA00012513"/>
    </source>
</evidence>
<protein>
    <recommendedName>
        <fullName evidence="1">non-specific serine/threonine protein kinase</fullName>
        <ecNumber evidence="1">2.7.11.1</ecNumber>
    </recommendedName>
</protein>
<evidence type="ECO:0000256" key="3">
    <source>
        <dbReference type="ARBA" id="ARBA00022679"/>
    </source>
</evidence>
<dbReference type="GO" id="GO:0007165">
    <property type="term" value="P:signal transduction"/>
    <property type="evidence" value="ECO:0000318"/>
    <property type="project" value="GO_Central"/>
</dbReference>
<feature type="domain" description="Protein kinase" evidence="8">
    <location>
        <begin position="587"/>
        <end position="1059"/>
    </location>
</feature>
<proteinExistence type="predicted"/>
<dbReference type="EMBL" id="PSQE01000008">
    <property type="protein sequence ID" value="RHN38666.1"/>
    <property type="molecule type" value="Genomic_DNA"/>
</dbReference>
<reference evidence="9 12" key="1">
    <citation type="journal article" date="2011" name="Nature">
        <title>The Medicago genome provides insight into the evolution of rhizobial symbioses.</title>
        <authorList>
            <person name="Young N.D."/>
            <person name="Debelle F."/>
            <person name="Oldroyd G.E."/>
            <person name="Geurts R."/>
            <person name="Cannon S.B."/>
            <person name="Udvardi M.K."/>
            <person name="Benedito V.A."/>
            <person name="Mayer K.F."/>
            <person name="Gouzy J."/>
            <person name="Schoof H."/>
            <person name="Van de Peer Y."/>
            <person name="Proost S."/>
            <person name="Cook D.R."/>
            <person name="Meyers B.C."/>
            <person name="Spannagl M."/>
            <person name="Cheung F."/>
            <person name="De Mita S."/>
            <person name="Krishnakumar V."/>
            <person name="Gundlach H."/>
            <person name="Zhou S."/>
            <person name="Mudge J."/>
            <person name="Bharti A.K."/>
            <person name="Murray J.D."/>
            <person name="Naoumkina M.A."/>
            <person name="Rosen B."/>
            <person name="Silverstein K.A."/>
            <person name="Tang H."/>
            <person name="Rombauts S."/>
            <person name="Zhao P.X."/>
            <person name="Zhou P."/>
            <person name="Barbe V."/>
            <person name="Bardou P."/>
            <person name="Bechner M."/>
            <person name="Bellec A."/>
            <person name="Berger A."/>
            <person name="Berges H."/>
            <person name="Bidwell S."/>
            <person name="Bisseling T."/>
            <person name="Choisne N."/>
            <person name="Couloux A."/>
            <person name="Denny R."/>
            <person name="Deshpande S."/>
            <person name="Dai X."/>
            <person name="Doyle J.J."/>
            <person name="Dudez A.M."/>
            <person name="Farmer A.D."/>
            <person name="Fouteau S."/>
            <person name="Franken C."/>
            <person name="Gibelin C."/>
            <person name="Gish J."/>
            <person name="Goldstein S."/>
            <person name="Gonzalez A.J."/>
            <person name="Green P.J."/>
            <person name="Hallab A."/>
            <person name="Hartog M."/>
            <person name="Hua A."/>
            <person name="Humphray S.J."/>
            <person name="Jeong D.H."/>
            <person name="Jing Y."/>
            <person name="Jocker A."/>
            <person name="Kenton S.M."/>
            <person name="Kim D.J."/>
            <person name="Klee K."/>
            <person name="Lai H."/>
            <person name="Lang C."/>
            <person name="Lin S."/>
            <person name="Macmil S.L."/>
            <person name="Magdelenat G."/>
            <person name="Matthews L."/>
            <person name="McCorrison J."/>
            <person name="Monaghan E.L."/>
            <person name="Mun J.H."/>
            <person name="Najar F.Z."/>
            <person name="Nicholson C."/>
            <person name="Noirot C."/>
            <person name="O'Bleness M."/>
            <person name="Paule C.R."/>
            <person name="Poulain J."/>
            <person name="Prion F."/>
            <person name="Qin B."/>
            <person name="Qu C."/>
            <person name="Retzel E.F."/>
            <person name="Riddle C."/>
            <person name="Sallet E."/>
            <person name="Samain S."/>
            <person name="Samson N."/>
            <person name="Sanders I."/>
            <person name="Saurat O."/>
            <person name="Scarpelli C."/>
            <person name="Schiex T."/>
            <person name="Segurens B."/>
            <person name="Severin A.J."/>
            <person name="Sherrier D.J."/>
            <person name="Shi R."/>
            <person name="Sims S."/>
            <person name="Singer S.R."/>
            <person name="Sinharoy S."/>
            <person name="Sterck L."/>
            <person name="Viollet A."/>
            <person name="Wang B.B."/>
            <person name="Wang K."/>
            <person name="Wang M."/>
            <person name="Wang X."/>
            <person name="Warfsmann J."/>
            <person name="Weissenbach J."/>
            <person name="White D.D."/>
            <person name="White J.D."/>
            <person name="Wiley G.B."/>
            <person name="Wincker P."/>
            <person name="Xing Y."/>
            <person name="Yang L."/>
            <person name="Yao Z."/>
            <person name="Ying F."/>
            <person name="Zhai J."/>
            <person name="Zhou L."/>
            <person name="Zuber A."/>
            <person name="Denarie J."/>
            <person name="Dixon R.A."/>
            <person name="May G.D."/>
            <person name="Schwartz D.C."/>
            <person name="Rogers J."/>
            <person name="Quetier F."/>
            <person name="Town C.D."/>
            <person name="Roe B.A."/>
        </authorList>
    </citation>
    <scope>NUCLEOTIDE SEQUENCE [LARGE SCALE GENOMIC DNA]</scope>
    <source>
        <strain evidence="9">A17</strain>
        <strain evidence="11 12">cv. Jemalong A17</strain>
    </source>
</reference>
<evidence type="ECO:0000256" key="2">
    <source>
        <dbReference type="ARBA" id="ARBA00022527"/>
    </source>
</evidence>
<dbReference type="SMART" id="SM00220">
    <property type="entry name" value="S_TKc"/>
    <property type="match status" value="1"/>
</dbReference>
<feature type="region of interest" description="Disordered" evidence="7">
    <location>
        <begin position="539"/>
        <end position="567"/>
    </location>
</feature>
<dbReference type="Proteomes" id="UP000002051">
    <property type="component" value="Chromosome 8"/>
</dbReference>
<keyword evidence="2" id="KW-0723">Serine/threonine-protein kinase</keyword>
<accession>A0A072TL24</accession>
<dbReference type="GO" id="GO:0005737">
    <property type="term" value="C:cytoplasm"/>
    <property type="evidence" value="ECO:0000318"/>
    <property type="project" value="GO_Central"/>
</dbReference>
<dbReference type="PROSITE" id="PS00108">
    <property type="entry name" value="PROTEIN_KINASE_ST"/>
    <property type="match status" value="1"/>
</dbReference>
<evidence type="ECO:0000313" key="12">
    <source>
        <dbReference type="Proteomes" id="UP000002051"/>
    </source>
</evidence>
<feature type="compositionally biased region" description="Polar residues" evidence="7">
    <location>
        <begin position="823"/>
        <end position="836"/>
    </location>
</feature>
<keyword evidence="12" id="KW-1185">Reference proteome</keyword>
<dbReference type="KEGG" id="mtr:25500077"/>
<evidence type="ECO:0000256" key="6">
    <source>
        <dbReference type="ARBA" id="ARBA00022840"/>
    </source>
</evidence>
<evidence type="ECO:0000313" key="10">
    <source>
        <dbReference type="EMBL" id="RHN38666.1"/>
    </source>
</evidence>
<evidence type="ECO:0000256" key="5">
    <source>
        <dbReference type="ARBA" id="ARBA00022777"/>
    </source>
</evidence>
<dbReference type="HOGENOM" id="CLU_009947_0_0_1"/>
<dbReference type="AlphaFoldDB" id="A0A072TL24"/>
<reference evidence="9 12" key="2">
    <citation type="journal article" date="2014" name="BMC Genomics">
        <title>An improved genome release (version Mt4.0) for the model legume Medicago truncatula.</title>
        <authorList>
            <person name="Tang H."/>
            <person name="Krishnakumar V."/>
            <person name="Bidwell S."/>
            <person name="Rosen B."/>
            <person name="Chan A."/>
            <person name="Zhou S."/>
            <person name="Gentzbittel L."/>
            <person name="Childs K.L."/>
            <person name="Yandell M."/>
            <person name="Gundlach H."/>
            <person name="Mayer K.F."/>
            <person name="Schwartz D.C."/>
            <person name="Town C.D."/>
        </authorList>
    </citation>
    <scope>GENOME REANNOTATION</scope>
    <source>
        <strain evidence="9">A17</strain>
        <strain evidence="11 12">cv. Jemalong A17</strain>
    </source>
</reference>
<reference evidence="11" key="3">
    <citation type="submission" date="2015-04" db="UniProtKB">
        <authorList>
            <consortium name="EnsemblPlants"/>
        </authorList>
    </citation>
    <scope>IDENTIFICATION</scope>
    <source>
        <strain evidence="11">cv. Jemalong A17</strain>
    </source>
</reference>
<dbReference type="PANTHER" id="PTHR44167">
    <property type="entry name" value="OVARIAN-SPECIFIC SERINE/THREONINE-PROTEIN KINASE LOK-RELATED"/>
    <property type="match status" value="1"/>
</dbReference>
<evidence type="ECO:0000259" key="8">
    <source>
        <dbReference type="PROSITE" id="PS50011"/>
    </source>
</evidence>
<feature type="region of interest" description="Disordered" evidence="7">
    <location>
        <begin position="739"/>
        <end position="764"/>
    </location>
</feature>
<name>A0A072TL24_MEDTR</name>
<keyword evidence="4" id="KW-0547">Nucleotide-binding</keyword>
<dbReference type="Gene3D" id="1.10.510.10">
    <property type="entry name" value="Transferase(Phosphotransferase) domain 1"/>
    <property type="match status" value="2"/>
</dbReference>
<evidence type="ECO:0000313" key="9">
    <source>
        <dbReference type="EMBL" id="KEH17876.1"/>
    </source>
</evidence>
<dbReference type="GO" id="GO:0005524">
    <property type="term" value="F:ATP binding"/>
    <property type="evidence" value="ECO:0007669"/>
    <property type="project" value="UniProtKB-KW"/>
</dbReference>
<evidence type="ECO:0000256" key="7">
    <source>
        <dbReference type="SAM" id="MobiDB-lite"/>
    </source>
</evidence>
<dbReference type="GO" id="GO:0005634">
    <property type="term" value="C:nucleus"/>
    <property type="evidence" value="ECO:0000318"/>
    <property type="project" value="GO_Central"/>
</dbReference>
<sequence length="1087" mass="122049">MSPPEPPPQLDDPTPLLEDQSWHLLSLLLQIGHPVDAEYLSLRCRFFNASPDFIHYVASLPDSPLSVNSNGFLTPSVEAALALARFFSFQFQNSTSFQSRKRKSICSITEGGRDPKRLAIGDKVPEIFVKSFADTTAEAFMRRNFCAMKFESRFVNGGNYMIPIRIDSIGECSGCSEPNFKYREADNDGITSMVKGEISGSLIKANESFFISESDSRKLEGLDRFVGHNPFPNLAPTSVQDQSLCNDGDVVGIGSENKMDCFDSFGNEYPEQNITTIVDGENVCRNNTCRDSLLESNEINKEEERGPKEGLVNYQNDREMEDVAQRVDPVACGEDPEEVLELEKGIIRESIEKYKEERGLKEGMINYDKNKEMEDVAQRVNPVVCGEEPTKVLELKKGMHVLDLDTNKTVRKMVTRSTNKIAQSSSNPKQLLKPSRILKGGQKNDLHSKPQILTESLACNKFDNVPKKIDQGNDQNIIEGDEGKDQNVVTQSTNKVAQPSSNPKQLLKSSRMLKDGQKNDLHSKTQILTESLAFNKSDNVPKKIDQGHDQSIISKNKLKQSRKENAAEDNFMTSKVEKKTFPSFESFIIEEEEGSGGYGIVYRAHRTADGKRLAIKCPHSNAHKNHVNNERNMLERFGGKNCIIKFEGSFKSGNSDCFVLEHVEHERPEVLKKEIDICELQWYGFCMFKALACLHKEGVVHRDVKPGNFLFSRKLKKGYLIDFNLAMDLKQKYNIGSKSKPRLDASSNIPLPSGPSPVVQDKNLGGIKSLTSNKRELPDLADRRKYYEIRKHMKTKADASHLKNCPDKAVANLRRAQGADGSGITSARDVTSTKTASADRLREPIPFKGRKELISLVQNSMQCANNSSMKSPSSQRKRVTALSGKVDGRTLYLTPMPIHSSTVALGLLRSKGDGKHKREGPCVGTKGFRAPEVLFRSQFQGPKVDIWSAGVTLLYMLIGKTSFPGEPEQSLKEIAKLRGSEELWEVAKLHDRETSFPVELFDDRYLQSYDIETWCKTHTKRPEFVDKVPKSLFDLIEKCLTVNPRNRISVEDVLRHEFFASCNDIMRKTRMLQRGLGLETAADSRAV</sequence>
<dbReference type="ExpressionAtlas" id="A0A072TL24">
    <property type="expression patterns" value="differential"/>
</dbReference>
<dbReference type="SUPFAM" id="SSF56112">
    <property type="entry name" value="Protein kinase-like (PK-like)"/>
    <property type="match status" value="1"/>
</dbReference>
<keyword evidence="6" id="KW-0067">ATP-binding</keyword>
<dbReference type="InterPro" id="IPR008271">
    <property type="entry name" value="Ser/Thr_kinase_AS"/>
</dbReference>
<dbReference type="GO" id="GO:0004674">
    <property type="term" value="F:protein serine/threonine kinase activity"/>
    <property type="evidence" value="ECO:0000318"/>
    <property type="project" value="GO_Central"/>
</dbReference>
<dbReference type="Proteomes" id="UP000265566">
    <property type="component" value="Chromosome 8"/>
</dbReference>
<feature type="region of interest" description="Disordered" evidence="7">
    <location>
        <begin position="816"/>
        <end position="839"/>
    </location>
</feature>
<dbReference type="EMBL" id="CM001224">
    <property type="protein sequence ID" value="KEH17876.1"/>
    <property type="molecule type" value="Genomic_DNA"/>
</dbReference>
<evidence type="ECO:0000256" key="4">
    <source>
        <dbReference type="ARBA" id="ARBA00022741"/>
    </source>
</evidence>
<dbReference type="STRING" id="3880.A0A072TL24"/>
<dbReference type="EC" id="2.7.11.1" evidence="1"/>
<dbReference type="OrthoDB" id="10020333at2759"/>